<gene>
    <name evidence="1" type="ORF">METZ01_LOCUS429932</name>
</gene>
<evidence type="ECO:0000313" key="1">
    <source>
        <dbReference type="EMBL" id="SVD77078.1"/>
    </source>
</evidence>
<dbReference type="EMBL" id="UINC01172152">
    <property type="protein sequence ID" value="SVD77078.1"/>
    <property type="molecule type" value="Genomic_DNA"/>
</dbReference>
<feature type="non-terminal residue" evidence="1">
    <location>
        <position position="1"/>
    </location>
</feature>
<organism evidence="1">
    <name type="scientific">marine metagenome</name>
    <dbReference type="NCBI Taxonomy" id="408172"/>
    <lineage>
        <taxon>unclassified sequences</taxon>
        <taxon>metagenomes</taxon>
        <taxon>ecological metagenomes</taxon>
    </lineage>
</organism>
<dbReference type="SUPFAM" id="SSF102114">
    <property type="entry name" value="Radical SAM enzymes"/>
    <property type="match status" value="1"/>
</dbReference>
<dbReference type="InterPro" id="IPR058240">
    <property type="entry name" value="rSAM_sf"/>
</dbReference>
<sequence length="146" mass="17356">TNIRSFFWTLEAGIRPIPNQIIGFPIEDFQSIYDNMDTWKKYGIKVKPFFATPYPGSEWYREYREAILAQYDNDLEKYLLDLGDATRVTAVISHNFNSVELLGLRELMINFDYKRIREYEDYWRKAHNIPDGQPSTLYSQKRLNVA</sequence>
<reference evidence="1" key="1">
    <citation type="submission" date="2018-05" db="EMBL/GenBank/DDBJ databases">
        <authorList>
            <person name="Lanie J.A."/>
            <person name="Ng W.-L."/>
            <person name="Kazmierczak K.M."/>
            <person name="Andrzejewski T.M."/>
            <person name="Davidsen T.M."/>
            <person name="Wayne K.J."/>
            <person name="Tettelin H."/>
            <person name="Glass J.I."/>
            <person name="Rusch D."/>
            <person name="Podicherti R."/>
            <person name="Tsui H.-C.T."/>
            <person name="Winkler M.E."/>
        </authorList>
    </citation>
    <scope>NUCLEOTIDE SEQUENCE</scope>
</reference>
<name>A0A382Y3K7_9ZZZZ</name>
<protein>
    <recommendedName>
        <fullName evidence="2">B12-binding domain-containing radical SAM protein</fullName>
    </recommendedName>
</protein>
<evidence type="ECO:0008006" key="2">
    <source>
        <dbReference type="Google" id="ProtNLM"/>
    </source>
</evidence>
<accession>A0A382Y3K7</accession>
<proteinExistence type="predicted"/>
<dbReference type="AlphaFoldDB" id="A0A382Y3K7"/>